<comment type="caution">
    <text evidence="2">The sequence shown here is derived from an EMBL/GenBank/DDBJ whole genome shotgun (WGS) entry which is preliminary data.</text>
</comment>
<name>A0A5N0YV33_9ENTE</name>
<protein>
    <submittedName>
        <fullName evidence="2">Uncharacterized protein</fullName>
    </submittedName>
</protein>
<feature type="signal peptide" evidence="1">
    <location>
        <begin position="1"/>
        <end position="25"/>
    </location>
</feature>
<dbReference type="Proteomes" id="UP000326078">
    <property type="component" value="Unassembled WGS sequence"/>
</dbReference>
<gene>
    <name evidence="2" type="ORF">F6X95_06250</name>
</gene>
<organism evidence="2 3">
    <name type="scientific">Enterococcus durans</name>
    <dbReference type="NCBI Taxonomy" id="53345"/>
    <lineage>
        <taxon>Bacteria</taxon>
        <taxon>Bacillati</taxon>
        <taxon>Bacillota</taxon>
        <taxon>Bacilli</taxon>
        <taxon>Lactobacillales</taxon>
        <taxon>Enterococcaceae</taxon>
        <taxon>Enterococcus</taxon>
    </lineage>
</organism>
<evidence type="ECO:0000313" key="3">
    <source>
        <dbReference type="Proteomes" id="UP000326078"/>
    </source>
</evidence>
<accession>A0A5N0YV33</accession>
<dbReference type="RefSeq" id="WP_104661296.1">
    <property type="nucleotide sequence ID" value="NZ_PTWL01000093.1"/>
</dbReference>
<feature type="chain" id="PRO_5025071024" evidence="1">
    <location>
        <begin position="26"/>
        <end position="156"/>
    </location>
</feature>
<reference evidence="2 3" key="1">
    <citation type="submission" date="2019-09" db="EMBL/GenBank/DDBJ databases">
        <title>Vancomyinc resistant enterococci isolated from farm animals in Switzerland.</title>
        <authorList>
            <person name="Stevens M.J.A."/>
            <person name="Stephan R."/>
            <person name="Morach M."/>
            <person name="Nuesch-Inderbinen M."/>
        </authorList>
    </citation>
    <scope>NUCLEOTIDE SEQUENCE [LARGE SCALE GENOMIC DNA]</scope>
    <source>
        <strain evidence="2 3">GH27</strain>
    </source>
</reference>
<evidence type="ECO:0000256" key="1">
    <source>
        <dbReference type="SAM" id="SignalP"/>
    </source>
</evidence>
<dbReference type="EMBL" id="VYUT01000007">
    <property type="protein sequence ID" value="KAA9206078.1"/>
    <property type="molecule type" value="Genomic_DNA"/>
</dbReference>
<proteinExistence type="predicted"/>
<sequence>MKKSLFAILSLIVVSICVVPLNVLASEQKEANLPEITNTLEGLSPSKERGGSTPTANWNVASQGRYNMSGSYFGKYYLYSNYNIFGKNKYNYYFHNEGSSMLEIRLRDSVSHAVLKTYFVSVGDTISDSLNMTDKNSKFYFEFYGTTDYVFSGCVQ</sequence>
<evidence type="ECO:0000313" key="2">
    <source>
        <dbReference type="EMBL" id="KAA9206078.1"/>
    </source>
</evidence>
<dbReference type="AlphaFoldDB" id="A0A5N0YV33"/>
<keyword evidence="1" id="KW-0732">Signal</keyword>